<dbReference type="EMBL" id="OZ023703">
    <property type="protein sequence ID" value="CAK9872324.1"/>
    <property type="molecule type" value="Genomic_DNA"/>
</dbReference>
<reference evidence="1 2" key="1">
    <citation type="submission" date="2024-03" db="EMBL/GenBank/DDBJ databases">
        <authorList>
            <consortium name="ELIXIR-Norway"/>
            <consortium name="Elixir Norway"/>
        </authorList>
    </citation>
    <scope>NUCLEOTIDE SEQUENCE [LARGE SCALE GENOMIC DNA]</scope>
</reference>
<sequence>MHARGLCKYFNPSWYSEFIILYTPYDPIVFRATFEKVIDVHSCFFHFIDSLESVSVCVFLHPCYLGFVTSFKNTNQFVKFMERI</sequence>
<protein>
    <submittedName>
        <fullName evidence="1">Uncharacterized protein</fullName>
    </submittedName>
</protein>
<evidence type="ECO:0000313" key="1">
    <source>
        <dbReference type="EMBL" id="CAK9872324.1"/>
    </source>
</evidence>
<dbReference type="Proteomes" id="UP001497522">
    <property type="component" value="Chromosome 2"/>
</dbReference>
<keyword evidence="2" id="KW-1185">Reference proteome</keyword>
<accession>A0ABP1BAP4</accession>
<evidence type="ECO:0000313" key="2">
    <source>
        <dbReference type="Proteomes" id="UP001497522"/>
    </source>
</evidence>
<organism evidence="1 2">
    <name type="scientific">Sphagnum jensenii</name>
    <dbReference type="NCBI Taxonomy" id="128206"/>
    <lineage>
        <taxon>Eukaryota</taxon>
        <taxon>Viridiplantae</taxon>
        <taxon>Streptophyta</taxon>
        <taxon>Embryophyta</taxon>
        <taxon>Bryophyta</taxon>
        <taxon>Sphagnophytina</taxon>
        <taxon>Sphagnopsida</taxon>
        <taxon>Sphagnales</taxon>
        <taxon>Sphagnaceae</taxon>
        <taxon>Sphagnum</taxon>
    </lineage>
</organism>
<gene>
    <name evidence="1" type="ORF">CSSPJE1EN2_LOCUS14921</name>
</gene>
<proteinExistence type="predicted"/>
<name>A0ABP1BAP4_9BRYO</name>